<sequence>MYSYRHSTESRDRQRSRSRDRQWGDYGRRVGEAWEGYWRDYGGSEHYSFSVAFPYSGGVSISYGGVPYTVSWGGVGDTSHSSAERSEGQTSSTQPREQQQQRTECRCEFCQTRFANHEALRAHNNSGQGCFQCYHCMRIFLNARELQQHKEEYNVWCEVCRRHFKTTRSLSDHQHTKQHGYYANRPWVPEDETSTAAVGRNSMSEITSPSRSAGGNLASVTGMPRVSSVTREVPPSDRERGGGQSVNRGTPSSTPSTASRVPNPITTPTSTEKSHSDCAAPPSSQTQAQADDRLCCVCSERERDVVFFPCRHVRCCSVCSAKLPNRLCPVCREPIKSEFKIFL</sequence>
<evidence type="ECO:0000256" key="4">
    <source>
        <dbReference type="PROSITE-ProRule" id="PRU00175"/>
    </source>
</evidence>
<dbReference type="GO" id="GO:0016567">
    <property type="term" value="P:protein ubiquitination"/>
    <property type="evidence" value="ECO:0007669"/>
    <property type="project" value="TreeGrafter"/>
</dbReference>
<dbReference type="PANTHER" id="PTHR12183:SF32">
    <property type="entry name" value="MITOCHONDRIAL E3 UBIQUITIN PROTEIN LIGASE 1"/>
    <property type="match status" value="1"/>
</dbReference>
<dbReference type="PANTHER" id="PTHR12183">
    <property type="entry name" value="MITOCHONDRIAL UBIQUITIN LIGASE ACTIVATOR OF NFKB 1"/>
    <property type="match status" value="1"/>
</dbReference>
<gene>
    <name evidence="7" type="ORF">Cvel_12888</name>
</gene>
<dbReference type="InterPro" id="IPR013087">
    <property type="entry name" value="Znf_C2H2_type"/>
</dbReference>
<organism evidence="7">
    <name type="scientific">Chromera velia CCMP2878</name>
    <dbReference type="NCBI Taxonomy" id="1169474"/>
    <lineage>
        <taxon>Eukaryota</taxon>
        <taxon>Sar</taxon>
        <taxon>Alveolata</taxon>
        <taxon>Colpodellida</taxon>
        <taxon>Chromeraceae</taxon>
        <taxon>Chromera</taxon>
    </lineage>
</organism>
<dbReference type="GO" id="GO:0008270">
    <property type="term" value="F:zinc ion binding"/>
    <property type="evidence" value="ECO:0007669"/>
    <property type="project" value="UniProtKB-KW"/>
</dbReference>
<feature type="region of interest" description="Disordered" evidence="5">
    <location>
        <begin position="77"/>
        <end position="98"/>
    </location>
</feature>
<dbReference type="Pfam" id="PF13920">
    <property type="entry name" value="zf-C3HC4_3"/>
    <property type="match status" value="1"/>
</dbReference>
<proteinExistence type="predicted"/>
<dbReference type="GO" id="GO:0004842">
    <property type="term" value="F:ubiquitin-protein transferase activity"/>
    <property type="evidence" value="ECO:0007669"/>
    <property type="project" value="TreeGrafter"/>
</dbReference>
<dbReference type="SUPFAM" id="SSF57850">
    <property type="entry name" value="RING/U-box"/>
    <property type="match status" value="1"/>
</dbReference>
<keyword evidence="3" id="KW-0862">Zinc</keyword>
<feature type="compositionally biased region" description="Low complexity" evidence="5">
    <location>
        <begin position="89"/>
        <end position="98"/>
    </location>
</feature>
<evidence type="ECO:0000256" key="2">
    <source>
        <dbReference type="ARBA" id="ARBA00022771"/>
    </source>
</evidence>
<evidence type="ECO:0000256" key="1">
    <source>
        <dbReference type="ARBA" id="ARBA00022723"/>
    </source>
</evidence>
<dbReference type="EMBL" id="CDMZ01005800">
    <property type="protein sequence ID" value="CEM54595.1"/>
    <property type="molecule type" value="Genomic_DNA"/>
</dbReference>
<feature type="region of interest" description="Disordered" evidence="5">
    <location>
        <begin position="1"/>
        <end position="22"/>
    </location>
</feature>
<dbReference type="InterPro" id="IPR013083">
    <property type="entry name" value="Znf_RING/FYVE/PHD"/>
</dbReference>
<keyword evidence="2 4" id="KW-0863">Zinc-finger</keyword>
<evidence type="ECO:0000256" key="5">
    <source>
        <dbReference type="SAM" id="MobiDB-lite"/>
    </source>
</evidence>
<dbReference type="InterPro" id="IPR051652">
    <property type="entry name" value="MDM2_MDM4_MUL1"/>
</dbReference>
<evidence type="ECO:0000256" key="3">
    <source>
        <dbReference type="ARBA" id="ARBA00022833"/>
    </source>
</evidence>
<dbReference type="PROSITE" id="PS50089">
    <property type="entry name" value="ZF_RING_2"/>
    <property type="match status" value="1"/>
</dbReference>
<feature type="domain" description="RING-type" evidence="6">
    <location>
        <begin position="295"/>
        <end position="332"/>
    </location>
</feature>
<evidence type="ECO:0000313" key="7">
    <source>
        <dbReference type="EMBL" id="CEM54595.1"/>
    </source>
</evidence>
<feature type="compositionally biased region" description="Polar residues" evidence="5">
    <location>
        <begin position="245"/>
        <end position="271"/>
    </location>
</feature>
<feature type="compositionally biased region" description="Polar residues" evidence="5">
    <location>
        <begin position="201"/>
        <end position="213"/>
    </location>
</feature>
<accession>A0A0G4IBR3</accession>
<dbReference type="VEuPathDB" id="CryptoDB:Cvel_12888"/>
<dbReference type="Gene3D" id="3.30.40.10">
    <property type="entry name" value="Zinc/RING finger domain, C3HC4 (zinc finger)"/>
    <property type="match status" value="1"/>
</dbReference>
<protein>
    <recommendedName>
        <fullName evidence="6">RING-type domain-containing protein</fullName>
    </recommendedName>
</protein>
<dbReference type="InterPro" id="IPR001841">
    <property type="entry name" value="Znf_RING"/>
</dbReference>
<name>A0A0G4IBR3_9ALVE</name>
<reference evidence="7" key="1">
    <citation type="submission" date="2014-11" db="EMBL/GenBank/DDBJ databases">
        <authorList>
            <person name="Otto D Thomas"/>
            <person name="Naeem Raeece"/>
        </authorList>
    </citation>
    <scope>NUCLEOTIDE SEQUENCE</scope>
</reference>
<feature type="region of interest" description="Disordered" evidence="5">
    <location>
        <begin position="192"/>
        <end position="285"/>
    </location>
</feature>
<dbReference type="PROSITE" id="PS00028">
    <property type="entry name" value="ZINC_FINGER_C2H2_1"/>
    <property type="match status" value="1"/>
</dbReference>
<evidence type="ECO:0000259" key="6">
    <source>
        <dbReference type="PROSITE" id="PS50089"/>
    </source>
</evidence>
<keyword evidence="1" id="KW-0479">Metal-binding</keyword>
<dbReference type="AlphaFoldDB" id="A0A0G4IBR3"/>